<dbReference type="InterPro" id="IPR000700">
    <property type="entry name" value="PAS-assoc_C"/>
</dbReference>
<evidence type="ECO:0000256" key="1">
    <source>
        <dbReference type="ARBA" id="ARBA00000085"/>
    </source>
</evidence>
<dbReference type="Pfam" id="PF03924">
    <property type="entry name" value="CHASE"/>
    <property type="match status" value="1"/>
</dbReference>
<dbReference type="InterPro" id="IPR004358">
    <property type="entry name" value="Sig_transdc_His_kin-like_C"/>
</dbReference>
<dbReference type="Gene3D" id="3.30.450.350">
    <property type="entry name" value="CHASE domain"/>
    <property type="match status" value="1"/>
</dbReference>
<keyword evidence="15" id="KW-0067">ATP-binding</keyword>
<feature type="domain" description="Histidine kinase" evidence="11">
    <location>
        <begin position="436"/>
        <end position="656"/>
    </location>
</feature>
<dbReference type="PRINTS" id="PR00344">
    <property type="entry name" value="BCTRLSENSOR"/>
</dbReference>
<dbReference type="Gene3D" id="1.10.287.130">
    <property type="match status" value="1"/>
</dbReference>
<feature type="domain" description="PAC" evidence="13">
    <location>
        <begin position="364"/>
        <end position="418"/>
    </location>
</feature>
<dbReference type="SMART" id="SM00091">
    <property type="entry name" value="PAS"/>
    <property type="match status" value="1"/>
</dbReference>
<evidence type="ECO:0000256" key="2">
    <source>
        <dbReference type="ARBA" id="ARBA00004370"/>
    </source>
</evidence>
<feature type="transmembrane region" description="Helical" evidence="10">
    <location>
        <begin position="20"/>
        <end position="40"/>
    </location>
</feature>
<dbReference type="InterPro" id="IPR005467">
    <property type="entry name" value="His_kinase_dom"/>
</dbReference>
<dbReference type="InterPro" id="IPR000014">
    <property type="entry name" value="PAS"/>
</dbReference>
<evidence type="ECO:0000313" key="16">
    <source>
        <dbReference type="Proteomes" id="UP001056291"/>
    </source>
</evidence>
<keyword evidence="15" id="KW-0547">Nucleotide-binding</keyword>
<organism evidence="15 16">
    <name type="scientific">Sneathiella marina</name>
    <dbReference type="NCBI Taxonomy" id="2950108"/>
    <lineage>
        <taxon>Bacteria</taxon>
        <taxon>Pseudomonadati</taxon>
        <taxon>Pseudomonadota</taxon>
        <taxon>Alphaproteobacteria</taxon>
        <taxon>Sneathiellales</taxon>
        <taxon>Sneathiellaceae</taxon>
        <taxon>Sneathiella</taxon>
    </lineage>
</organism>
<dbReference type="Gene3D" id="3.30.450.20">
    <property type="entry name" value="PAS domain"/>
    <property type="match status" value="1"/>
</dbReference>
<dbReference type="SUPFAM" id="SSF55874">
    <property type="entry name" value="ATPase domain of HSP90 chaperone/DNA topoisomerase II/histidine kinase"/>
    <property type="match status" value="1"/>
</dbReference>
<evidence type="ECO:0000259" key="13">
    <source>
        <dbReference type="PROSITE" id="PS50113"/>
    </source>
</evidence>
<dbReference type="InterPro" id="IPR042240">
    <property type="entry name" value="CHASE_sf"/>
</dbReference>
<dbReference type="InterPro" id="IPR035965">
    <property type="entry name" value="PAS-like_dom_sf"/>
</dbReference>
<protein>
    <recommendedName>
        <fullName evidence="3">histidine kinase</fullName>
        <ecNumber evidence="3">2.7.13.3</ecNumber>
    </recommendedName>
</protein>
<dbReference type="InterPro" id="IPR036890">
    <property type="entry name" value="HATPase_C_sf"/>
</dbReference>
<dbReference type="NCBIfam" id="TIGR00229">
    <property type="entry name" value="sensory_box"/>
    <property type="match status" value="1"/>
</dbReference>
<reference evidence="15" key="1">
    <citation type="submission" date="2022-06" db="EMBL/GenBank/DDBJ databases">
        <title>Sneathiella actinostolidae sp. nov., isolated from a sea anemonein the Western Pacific Ocean.</title>
        <authorList>
            <person name="Wei M.J."/>
        </authorList>
    </citation>
    <scope>NUCLEOTIDE SEQUENCE</scope>
    <source>
        <strain evidence="15">PHK-P5</strain>
    </source>
</reference>
<evidence type="ECO:0000313" key="15">
    <source>
        <dbReference type="EMBL" id="USG62871.1"/>
    </source>
</evidence>
<dbReference type="SUPFAM" id="SSF55785">
    <property type="entry name" value="PYP-like sensor domain (PAS domain)"/>
    <property type="match status" value="1"/>
</dbReference>
<dbReference type="GO" id="GO:0005524">
    <property type="term" value="F:ATP binding"/>
    <property type="evidence" value="ECO:0007669"/>
    <property type="project" value="UniProtKB-KW"/>
</dbReference>
<evidence type="ECO:0000256" key="6">
    <source>
        <dbReference type="ARBA" id="ARBA00022692"/>
    </source>
</evidence>
<evidence type="ECO:0000256" key="3">
    <source>
        <dbReference type="ARBA" id="ARBA00012438"/>
    </source>
</evidence>
<dbReference type="InterPro" id="IPR036097">
    <property type="entry name" value="HisK_dim/P_sf"/>
</dbReference>
<dbReference type="InterPro" id="IPR013656">
    <property type="entry name" value="PAS_4"/>
</dbReference>
<dbReference type="Pfam" id="PF08448">
    <property type="entry name" value="PAS_4"/>
    <property type="match status" value="1"/>
</dbReference>
<dbReference type="Proteomes" id="UP001056291">
    <property type="component" value="Chromosome"/>
</dbReference>
<dbReference type="SMART" id="SM01079">
    <property type="entry name" value="CHASE"/>
    <property type="match status" value="1"/>
</dbReference>
<evidence type="ECO:0000256" key="10">
    <source>
        <dbReference type="SAM" id="Phobius"/>
    </source>
</evidence>
<keyword evidence="7" id="KW-0418">Kinase</keyword>
<dbReference type="PROSITE" id="PS50113">
    <property type="entry name" value="PAC"/>
    <property type="match status" value="1"/>
</dbReference>
<keyword evidence="16" id="KW-1185">Reference proteome</keyword>
<evidence type="ECO:0000256" key="7">
    <source>
        <dbReference type="ARBA" id="ARBA00022777"/>
    </source>
</evidence>
<sequence>MSKSGWLDKIFRSLSQNAKIVPAILTLSMILAVIIAWQNMRTDQEIRLNSDTRNNLDHFTARLQSHITSRLAVGQHLRREWENGYINDTAGFIAEATSAHLLFTDFQAINWINSDGVIETVTPFVGNEAVVGVSVKNLATARKYFLAAEQTGQPQTTPPITLKQLGKGFVCYVPVIKNGKTKGYINLVFRTVPLVTAALGDGLFDNYHLIIKDAGIDMYNSANVVADARYALSRSISVGNRQWDVTIEPTSSLLASEESASDDFVLVGGILFSLAVGYFLFLALAHQQKRRASETIFRTFIELSPSAILIKDATGHYLHANEVWHKWFNPERENIVGKHVNQLFPPDHANLVNMEEHAVLTTGQPIEKEIISPFKDGSRVPTLLQKFPILDDDGSIIAIGGINTDMRAAKKTEKNLRQALIKSEEANHSKSKFLATMSHELRTPLNAIIGFSDIMIGEYFGKIGNQKYVEYSKDIHSSGQHLLALIDEVLDISAIELGKRDLVLEPLDLSGILSECVKSVKARAISGHVYLELEANSPLPPVFVDETAIKQIFLNLLTNAIKFTRPGDRITLSATTTKDTVVVTVSDTGQGIAPEHLTTITEPFVKGQHTPLIADEGVGLGLSIVKSLLDAQQGRLSIESELNQGTTVTVALPKLDREKAA</sequence>
<dbReference type="PROSITE" id="PS50109">
    <property type="entry name" value="HIS_KIN"/>
    <property type="match status" value="1"/>
</dbReference>
<dbReference type="Gene3D" id="3.30.565.10">
    <property type="entry name" value="Histidine kinase-like ATPase, C-terminal domain"/>
    <property type="match status" value="1"/>
</dbReference>
<dbReference type="PROSITE" id="PS50112">
    <property type="entry name" value="PAS"/>
    <property type="match status" value="1"/>
</dbReference>
<gene>
    <name evidence="15" type="ORF">NBZ79_07765</name>
</gene>
<dbReference type="RefSeq" id="WP_251937110.1">
    <property type="nucleotide sequence ID" value="NZ_CP098747.1"/>
</dbReference>
<dbReference type="SUPFAM" id="SSF47384">
    <property type="entry name" value="Homodimeric domain of signal transducing histidine kinase"/>
    <property type="match status" value="1"/>
</dbReference>
<dbReference type="CDD" id="cd00130">
    <property type="entry name" value="PAS"/>
    <property type="match status" value="1"/>
</dbReference>
<keyword evidence="8 10" id="KW-1133">Transmembrane helix</keyword>
<keyword evidence="5" id="KW-0808">Transferase</keyword>
<evidence type="ECO:0000259" key="11">
    <source>
        <dbReference type="PROSITE" id="PS50109"/>
    </source>
</evidence>
<dbReference type="SMART" id="SM00387">
    <property type="entry name" value="HATPase_c"/>
    <property type="match status" value="1"/>
</dbReference>
<dbReference type="Pfam" id="PF00512">
    <property type="entry name" value="HisKA"/>
    <property type="match status" value="1"/>
</dbReference>
<evidence type="ECO:0000259" key="14">
    <source>
        <dbReference type="PROSITE" id="PS50839"/>
    </source>
</evidence>
<dbReference type="PANTHER" id="PTHR43047:SF72">
    <property type="entry name" value="OSMOSENSING HISTIDINE PROTEIN KINASE SLN1"/>
    <property type="match status" value="1"/>
</dbReference>
<evidence type="ECO:0000259" key="12">
    <source>
        <dbReference type="PROSITE" id="PS50112"/>
    </source>
</evidence>
<dbReference type="InterPro" id="IPR006189">
    <property type="entry name" value="CHASE_dom"/>
</dbReference>
<dbReference type="PANTHER" id="PTHR43047">
    <property type="entry name" value="TWO-COMPONENT HISTIDINE PROTEIN KINASE"/>
    <property type="match status" value="1"/>
</dbReference>
<evidence type="ECO:0000256" key="4">
    <source>
        <dbReference type="ARBA" id="ARBA00022553"/>
    </source>
</evidence>
<dbReference type="PROSITE" id="PS50839">
    <property type="entry name" value="CHASE"/>
    <property type="match status" value="1"/>
</dbReference>
<comment type="catalytic activity">
    <reaction evidence="1">
        <text>ATP + protein L-histidine = ADP + protein N-phospho-L-histidine.</text>
        <dbReference type="EC" id="2.7.13.3"/>
    </reaction>
</comment>
<dbReference type="SMART" id="SM00388">
    <property type="entry name" value="HisKA"/>
    <property type="match status" value="1"/>
</dbReference>
<keyword evidence="9 10" id="KW-0472">Membrane</keyword>
<dbReference type="EMBL" id="CP098747">
    <property type="protein sequence ID" value="USG62871.1"/>
    <property type="molecule type" value="Genomic_DNA"/>
</dbReference>
<proteinExistence type="predicted"/>
<evidence type="ECO:0000256" key="8">
    <source>
        <dbReference type="ARBA" id="ARBA00022989"/>
    </source>
</evidence>
<comment type="subcellular location">
    <subcellularLocation>
        <location evidence="2">Membrane</location>
    </subcellularLocation>
</comment>
<name>A0ABY4W6R0_9PROT</name>
<dbReference type="InterPro" id="IPR003594">
    <property type="entry name" value="HATPase_dom"/>
</dbReference>
<feature type="transmembrane region" description="Helical" evidence="10">
    <location>
        <begin position="264"/>
        <end position="285"/>
    </location>
</feature>
<keyword evidence="6 10" id="KW-0812">Transmembrane</keyword>
<keyword evidence="4" id="KW-0597">Phosphoprotein</keyword>
<feature type="domain" description="PAS" evidence="12">
    <location>
        <begin position="293"/>
        <end position="363"/>
    </location>
</feature>
<evidence type="ECO:0000256" key="9">
    <source>
        <dbReference type="ARBA" id="ARBA00023136"/>
    </source>
</evidence>
<accession>A0ABY4W6R0</accession>
<evidence type="ECO:0000256" key="5">
    <source>
        <dbReference type="ARBA" id="ARBA00022679"/>
    </source>
</evidence>
<dbReference type="Pfam" id="PF02518">
    <property type="entry name" value="HATPase_c"/>
    <property type="match status" value="1"/>
</dbReference>
<feature type="domain" description="CHASE" evidence="14">
    <location>
        <begin position="117"/>
        <end position="199"/>
    </location>
</feature>
<dbReference type="CDD" id="cd00082">
    <property type="entry name" value="HisKA"/>
    <property type="match status" value="1"/>
</dbReference>
<dbReference type="InterPro" id="IPR003661">
    <property type="entry name" value="HisK_dim/P_dom"/>
</dbReference>
<dbReference type="EC" id="2.7.13.3" evidence="3"/>